<sequence length="338" mass="39031">MATHTTKSIHEEMNRPKEIPGVVRVQNEGLFNSLFSDQEPATGGGSPTSMSQQDIAARYRKRQEKMHKIEEAMERSMVREKRFLQHKEKVNRQMKEHSRKVKEKVSEIAMRKEQNFRVLRNDITQGQVLAAEIGDWLVNHETAQRAKVKKQYDTWNSTVYDRINDQIHDSLNAKSYKEIHTEKLKHYNKFLEVTNAKGSVFRDIIIESEYDPLLPNRENSIRVKTEVLKDPIKRSVQRTLEEQGLSKSVVHPRETLDVLEWATGKIEATPHGFFAKMMKEGRSSNPRSSKTQQSKVSACLDQYNIARGTAVLNKEFPAGKRTKHPPKKRQDPIFGVGE</sequence>
<evidence type="ECO:0000313" key="4">
    <source>
        <dbReference type="Proteomes" id="UP001165065"/>
    </source>
</evidence>
<name>A0A9W7L7I5_9STRA</name>
<dbReference type="PANTHER" id="PTHR28584">
    <property type="entry name" value="FAMILY WITH SEQUENCE SIMILARITY 228 MEMBER A"/>
    <property type="match status" value="1"/>
</dbReference>
<dbReference type="AlphaFoldDB" id="A0A9W7L7I5"/>
<evidence type="ECO:0000256" key="1">
    <source>
        <dbReference type="ARBA" id="ARBA00007753"/>
    </source>
</evidence>
<evidence type="ECO:0000256" key="2">
    <source>
        <dbReference type="SAM" id="MobiDB-lite"/>
    </source>
</evidence>
<dbReference type="Proteomes" id="UP001165065">
    <property type="component" value="Unassembled WGS sequence"/>
</dbReference>
<comment type="similarity">
    <text evidence="1">Belongs to the FAM228 family.</text>
</comment>
<dbReference type="EMBL" id="BRYA01000059">
    <property type="protein sequence ID" value="GMI35700.1"/>
    <property type="molecule type" value="Genomic_DNA"/>
</dbReference>
<protein>
    <submittedName>
        <fullName evidence="3">Uncharacterized protein</fullName>
    </submittedName>
</protein>
<reference evidence="4" key="1">
    <citation type="journal article" date="2023" name="Commun. Biol.">
        <title>Genome analysis of Parmales, the sister group of diatoms, reveals the evolutionary specialization of diatoms from phago-mixotrophs to photoautotrophs.</title>
        <authorList>
            <person name="Ban H."/>
            <person name="Sato S."/>
            <person name="Yoshikawa S."/>
            <person name="Yamada K."/>
            <person name="Nakamura Y."/>
            <person name="Ichinomiya M."/>
            <person name="Sato N."/>
            <person name="Blanc-Mathieu R."/>
            <person name="Endo H."/>
            <person name="Kuwata A."/>
            <person name="Ogata H."/>
        </authorList>
    </citation>
    <scope>NUCLEOTIDE SEQUENCE [LARGE SCALE GENOMIC DNA]</scope>
</reference>
<dbReference type="OrthoDB" id="547133at2759"/>
<gene>
    <name evidence="3" type="ORF">TrCOL_g9196</name>
</gene>
<dbReference type="PANTHER" id="PTHR28584:SF1">
    <property type="entry name" value="PROTEIN FAM228B"/>
    <property type="match status" value="1"/>
</dbReference>
<proteinExistence type="inferred from homology"/>
<feature type="compositionally biased region" description="Basic and acidic residues" evidence="2">
    <location>
        <begin position="8"/>
        <end position="18"/>
    </location>
</feature>
<feature type="region of interest" description="Disordered" evidence="2">
    <location>
        <begin position="1"/>
        <end position="21"/>
    </location>
</feature>
<comment type="caution">
    <text evidence="3">The sequence shown here is derived from an EMBL/GenBank/DDBJ whole genome shotgun (WGS) entry which is preliminary data.</text>
</comment>
<organism evidence="3 4">
    <name type="scientific">Triparma columacea</name>
    <dbReference type="NCBI Taxonomy" id="722753"/>
    <lineage>
        <taxon>Eukaryota</taxon>
        <taxon>Sar</taxon>
        <taxon>Stramenopiles</taxon>
        <taxon>Ochrophyta</taxon>
        <taxon>Bolidophyceae</taxon>
        <taxon>Parmales</taxon>
        <taxon>Triparmaceae</taxon>
        <taxon>Triparma</taxon>
    </lineage>
</organism>
<evidence type="ECO:0000313" key="3">
    <source>
        <dbReference type="EMBL" id="GMI35700.1"/>
    </source>
</evidence>
<keyword evidence="4" id="KW-1185">Reference proteome</keyword>
<accession>A0A9W7L7I5</accession>
<feature type="region of interest" description="Disordered" evidence="2">
    <location>
        <begin position="313"/>
        <end position="338"/>
    </location>
</feature>
<dbReference type="InterPro" id="IPR040046">
    <property type="entry name" value="FAM228"/>
</dbReference>